<evidence type="ECO:0000313" key="1">
    <source>
        <dbReference type="EMBL" id="PIS08847.1"/>
    </source>
</evidence>
<dbReference type="Proteomes" id="UP000230093">
    <property type="component" value="Unassembled WGS sequence"/>
</dbReference>
<protein>
    <submittedName>
        <fullName evidence="1">Uncharacterized protein</fullName>
    </submittedName>
</protein>
<dbReference type="EMBL" id="PEZT01000027">
    <property type="protein sequence ID" value="PIS08847.1"/>
    <property type="molecule type" value="Genomic_DNA"/>
</dbReference>
<reference evidence="2" key="1">
    <citation type="submission" date="2017-09" db="EMBL/GenBank/DDBJ databases">
        <title>Depth-based differentiation of microbial function through sediment-hosted aquifers and enrichment of novel symbionts in the deep terrestrial subsurface.</title>
        <authorList>
            <person name="Probst A.J."/>
            <person name="Ladd B."/>
            <person name="Jarett J.K."/>
            <person name="Geller-Mcgrath D.E."/>
            <person name="Sieber C.M.K."/>
            <person name="Emerson J.B."/>
            <person name="Anantharaman K."/>
            <person name="Thomas B.C."/>
            <person name="Malmstrom R."/>
            <person name="Stieglmeier M."/>
            <person name="Klingl A."/>
            <person name="Woyke T."/>
            <person name="Ryan C.M."/>
            <person name="Banfield J.F."/>
        </authorList>
    </citation>
    <scope>NUCLEOTIDE SEQUENCE [LARGE SCALE GENOMIC DNA]</scope>
</reference>
<sequence length="214" mass="22692">MKKIIFSLMSIVLALGLVVGATGALYSDDAEITGLTFSTGNADLQMTQVTMGHWYSDDASAAELNVTFPDDLYPGYEGSWGSPDGAIYLGNWSNSPINLAVSATVTSYTEDVAVLDDTIQMAMAWGGDCDNMGVGTGFHTLSWWQTHSHDLFTYVSGSADPVTCGFIPNDHSGGYGGYSKALKFFLKVPSSAGNEIADGTASFNIHFDAIQIAP</sequence>
<evidence type="ECO:0000313" key="2">
    <source>
        <dbReference type="Proteomes" id="UP000230093"/>
    </source>
</evidence>
<gene>
    <name evidence="1" type="ORF">COT75_04545</name>
</gene>
<name>A0A2H0W890_9BACT</name>
<dbReference type="AlphaFoldDB" id="A0A2H0W890"/>
<comment type="caution">
    <text evidence="1">The sequence shown here is derived from an EMBL/GenBank/DDBJ whole genome shotgun (WGS) entry which is preliminary data.</text>
</comment>
<accession>A0A2H0W890</accession>
<proteinExistence type="predicted"/>
<organism evidence="1 2">
    <name type="scientific">Candidatus Beckwithbacteria bacterium CG10_big_fil_rev_8_21_14_0_10_34_10</name>
    <dbReference type="NCBI Taxonomy" id="1974495"/>
    <lineage>
        <taxon>Bacteria</taxon>
        <taxon>Candidatus Beckwithiibacteriota</taxon>
    </lineage>
</organism>